<keyword evidence="2" id="KW-0812">Transmembrane</keyword>
<feature type="transmembrane region" description="Helical" evidence="2">
    <location>
        <begin position="122"/>
        <end position="143"/>
    </location>
</feature>
<evidence type="ECO:0000313" key="5">
    <source>
        <dbReference type="EMBL" id="SFK95585.1"/>
    </source>
</evidence>
<feature type="transmembrane region" description="Helical" evidence="2">
    <location>
        <begin position="93"/>
        <end position="110"/>
    </location>
</feature>
<evidence type="ECO:0000256" key="1">
    <source>
        <dbReference type="SAM" id="MobiDB-lite"/>
    </source>
</evidence>
<organism evidence="5 6">
    <name type="scientific">Falsiroseomonas stagni DSM 19981</name>
    <dbReference type="NCBI Taxonomy" id="1123062"/>
    <lineage>
        <taxon>Bacteria</taxon>
        <taxon>Pseudomonadati</taxon>
        <taxon>Pseudomonadota</taxon>
        <taxon>Alphaproteobacteria</taxon>
        <taxon>Acetobacterales</taxon>
        <taxon>Roseomonadaceae</taxon>
        <taxon>Falsiroseomonas</taxon>
    </lineage>
</organism>
<feature type="domain" description="Tim44-like" evidence="4">
    <location>
        <begin position="186"/>
        <end position="328"/>
    </location>
</feature>
<accession>A0A1I4DQE0</accession>
<dbReference type="InterPro" id="IPR032710">
    <property type="entry name" value="NTF2-like_dom_sf"/>
</dbReference>
<dbReference type="STRING" id="1123062.SAMN02745775_1125"/>
<feature type="region of interest" description="Disordered" evidence="1">
    <location>
        <begin position="24"/>
        <end position="79"/>
    </location>
</feature>
<dbReference type="PANTHER" id="PTHR41542">
    <property type="entry name" value="BLL5807 PROTEIN"/>
    <property type="match status" value="1"/>
</dbReference>
<evidence type="ECO:0000256" key="3">
    <source>
        <dbReference type="SAM" id="SignalP"/>
    </source>
</evidence>
<feature type="chain" id="PRO_5011441730" evidence="3">
    <location>
        <begin position="24"/>
        <end position="330"/>
    </location>
</feature>
<name>A0A1I4DQE0_9PROT</name>
<feature type="compositionally biased region" description="Low complexity" evidence="1">
    <location>
        <begin position="24"/>
        <end position="77"/>
    </location>
</feature>
<dbReference type="SMART" id="SM00978">
    <property type="entry name" value="Tim44"/>
    <property type="match status" value="1"/>
</dbReference>
<dbReference type="SUPFAM" id="SSF54427">
    <property type="entry name" value="NTF2-like"/>
    <property type="match status" value="1"/>
</dbReference>
<dbReference type="Gene3D" id="3.10.450.240">
    <property type="match status" value="1"/>
</dbReference>
<keyword evidence="6" id="KW-1185">Reference proteome</keyword>
<gene>
    <name evidence="5" type="ORF">SAMN02745775_1125</name>
</gene>
<dbReference type="Pfam" id="PF04280">
    <property type="entry name" value="Tim44"/>
    <property type="match status" value="1"/>
</dbReference>
<protein>
    <submittedName>
        <fullName evidence="5">Predicted lipid-binding transport protein, Tim44 family</fullName>
    </submittedName>
</protein>
<feature type="signal peptide" evidence="3">
    <location>
        <begin position="1"/>
        <end position="23"/>
    </location>
</feature>
<evidence type="ECO:0000259" key="4">
    <source>
        <dbReference type="SMART" id="SM00978"/>
    </source>
</evidence>
<dbReference type="AlphaFoldDB" id="A0A1I4DQE0"/>
<dbReference type="Proteomes" id="UP000199473">
    <property type="component" value="Unassembled WGS sequence"/>
</dbReference>
<dbReference type="InterPro" id="IPR007379">
    <property type="entry name" value="Tim44-like_dom"/>
</dbReference>
<keyword evidence="2" id="KW-1133">Transmembrane helix</keyword>
<reference evidence="5 6" key="1">
    <citation type="submission" date="2016-10" db="EMBL/GenBank/DDBJ databases">
        <authorList>
            <person name="de Groot N.N."/>
        </authorList>
    </citation>
    <scope>NUCLEOTIDE SEQUENCE [LARGE SCALE GENOMIC DNA]</scope>
    <source>
        <strain evidence="5 6">DSM 19981</strain>
    </source>
</reference>
<evidence type="ECO:0000313" key="6">
    <source>
        <dbReference type="Proteomes" id="UP000199473"/>
    </source>
</evidence>
<sequence length="330" mass="34104">MRRTARVMTALAVVALALGPALAEAKPGGNSSSGSRGSRTQMAPPATQTAPGGAQQMQRTQQAPAPAANPATSAARPGVPAAAQGSFFSRNPMMAGLMGGLLGAGLFGLLSGSGLFGGMAGFASILGLLLQVALIGGLVYLVMRLVRGARRPAVAAGPAGYARDMNGGDDGRRPLNPGAMGMGAMAGGAAAAVASKPIQVAPADFETFGQALLDVNAAWSRQDLEALRRLSTPEMTNYFAQDLSDLRARGWTNTTSDVRLEAGDLSEAWEENGQHYATVTMRFSLIDVTRAADGTVVEGHPTNRSTSTEFWTFVRSPGEAWRLSAIQQTA</sequence>
<keyword evidence="3" id="KW-0732">Signal</keyword>
<dbReference type="PANTHER" id="PTHR41542:SF1">
    <property type="entry name" value="BLL5807 PROTEIN"/>
    <property type="match status" value="1"/>
</dbReference>
<dbReference type="OrthoDB" id="9780873at2"/>
<keyword evidence="2" id="KW-0472">Membrane</keyword>
<evidence type="ECO:0000256" key="2">
    <source>
        <dbReference type="SAM" id="Phobius"/>
    </source>
</evidence>
<dbReference type="EMBL" id="FOSQ01000012">
    <property type="protein sequence ID" value="SFK95585.1"/>
    <property type="molecule type" value="Genomic_DNA"/>
</dbReference>
<dbReference type="RefSeq" id="WP_092962270.1">
    <property type="nucleotide sequence ID" value="NZ_FOSQ01000012.1"/>
</dbReference>
<proteinExistence type="predicted"/>